<dbReference type="PRINTS" id="PR00455">
    <property type="entry name" value="HTHTETR"/>
</dbReference>
<name>A0ABU2JZ81_9ACTN</name>
<dbReference type="PANTHER" id="PTHR47506">
    <property type="entry name" value="TRANSCRIPTIONAL REGULATORY PROTEIN"/>
    <property type="match status" value="1"/>
</dbReference>
<evidence type="ECO:0000256" key="3">
    <source>
        <dbReference type="ARBA" id="ARBA00023163"/>
    </source>
</evidence>
<dbReference type="InterPro" id="IPR001647">
    <property type="entry name" value="HTH_TetR"/>
</dbReference>
<feature type="DNA-binding region" description="H-T-H motif" evidence="4">
    <location>
        <begin position="31"/>
        <end position="50"/>
    </location>
</feature>
<keyword evidence="7" id="KW-1185">Reference proteome</keyword>
<dbReference type="SUPFAM" id="SSF46689">
    <property type="entry name" value="Homeodomain-like"/>
    <property type="match status" value="1"/>
</dbReference>
<dbReference type="NCBIfam" id="NF041196">
    <property type="entry name" value="ScbR_bind_reg"/>
    <property type="match status" value="1"/>
</dbReference>
<keyword evidence="1" id="KW-0805">Transcription regulation</keyword>
<evidence type="ECO:0000256" key="4">
    <source>
        <dbReference type="PROSITE-ProRule" id="PRU00335"/>
    </source>
</evidence>
<comment type="caution">
    <text evidence="6">The sequence shown here is derived from an EMBL/GenBank/DDBJ whole genome shotgun (WGS) entry which is preliminary data.</text>
</comment>
<evidence type="ECO:0000256" key="1">
    <source>
        <dbReference type="ARBA" id="ARBA00023015"/>
    </source>
</evidence>
<dbReference type="PROSITE" id="PS50977">
    <property type="entry name" value="HTH_TETR_2"/>
    <property type="match status" value="1"/>
</dbReference>
<dbReference type="Pfam" id="PF00440">
    <property type="entry name" value="TetR_N"/>
    <property type="match status" value="1"/>
</dbReference>
<evidence type="ECO:0000313" key="7">
    <source>
        <dbReference type="Proteomes" id="UP001183410"/>
    </source>
</evidence>
<dbReference type="InterPro" id="IPR047923">
    <property type="entry name" value="ArpA-like"/>
</dbReference>
<reference evidence="7" key="1">
    <citation type="submission" date="2023-07" db="EMBL/GenBank/DDBJ databases">
        <title>30 novel species of actinomycetes from the DSMZ collection.</title>
        <authorList>
            <person name="Nouioui I."/>
        </authorList>
    </citation>
    <scope>NUCLEOTIDE SEQUENCE [LARGE SCALE GENOMIC DNA]</scope>
    <source>
        <strain evidence="7">DSM 44915</strain>
    </source>
</reference>
<feature type="domain" description="HTH tetR-type" evidence="5">
    <location>
        <begin position="8"/>
        <end position="68"/>
    </location>
</feature>
<dbReference type="InterPro" id="IPR009057">
    <property type="entry name" value="Homeodomain-like_sf"/>
</dbReference>
<accession>A0ABU2JZ81</accession>
<protein>
    <submittedName>
        <fullName evidence="6">ScbR family autoregulator-binding transcription factor</fullName>
    </submittedName>
</protein>
<dbReference type="Proteomes" id="UP001183410">
    <property type="component" value="Unassembled WGS sequence"/>
</dbReference>
<keyword evidence="2 4" id="KW-0238">DNA-binding</keyword>
<dbReference type="EMBL" id="JAVREO010000025">
    <property type="protein sequence ID" value="MDT0270310.1"/>
    <property type="molecule type" value="Genomic_DNA"/>
</dbReference>
<dbReference type="Pfam" id="PF21935">
    <property type="entry name" value="TetR_C_45"/>
    <property type="match status" value="1"/>
</dbReference>
<dbReference type="RefSeq" id="WP_311670379.1">
    <property type="nucleotide sequence ID" value="NZ_JAVREO010000025.1"/>
</dbReference>
<evidence type="ECO:0000259" key="5">
    <source>
        <dbReference type="PROSITE" id="PS50977"/>
    </source>
</evidence>
<sequence length="227" mass="24824">MAIQQRALQTRRRVLEAAAVVFDEQAFNSASISSILRRARVTKGALYFHFGSKEELARSVMEEQKRCLVLTNTGLHVQTVIDITQGVARLIPADPTLRASFRLTVEQGAMGQEDPSLYRWWLGIYCAHLVQARHAGELAAGVDPEDIAHLVVGAFTGTHLLTRVLHSHQDLVERVAAFWRTVLPGLVTERVLPRLAPYGSGDLQAALKGARREGTAATTGAPRSTAP</sequence>
<dbReference type="SUPFAM" id="SSF48498">
    <property type="entry name" value="Tetracyclin repressor-like, C-terminal domain"/>
    <property type="match status" value="1"/>
</dbReference>
<dbReference type="Gene3D" id="1.10.357.10">
    <property type="entry name" value="Tetracycline Repressor, domain 2"/>
    <property type="match status" value="1"/>
</dbReference>
<keyword evidence="3" id="KW-0804">Transcription</keyword>
<dbReference type="InterPro" id="IPR054126">
    <property type="entry name" value="CprB_TetR_C"/>
</dbReference>
<proteinExistence type="predicted"/>
<evidence type="ECO:0000313" key="6">
    <source>
        <dbReference type="EMBL" id="MDT0270310.1"/>
    </source>
</evidence>
<evidence type="ECO:0000256" key="2">
    <source>
        <dbReference type="ARBA" id="ARBA00023125"/>
    </source>
</evidence>
<dbReference type="InterPro" id="IPR036271">
    <property type="entry name" value="Tet_transcr_reg_TetR-rel_C_sf"/>
</dbReference>
<dbReference type="PANTHER" id="PTHR47506:SF3">
    <property type="entry name" value="HTH-TYPE TRANSCRIPTIONAL REGULATOR LMRA"/>
    <property type="match status" value="1"/>
</dbReference>
<gene>
    <name evidence="6" type="ORF">RM844_28965</name>
</gene>
<organism evidence="6 7">
    <name type="scientific">Streptomyces chisholmiae</name>
    <dbReference type="NCBI Taxonomy" id="3075540"/>
    <lineage>
        <taxon>Bacteria</taxon>
        <taxon>Bacillati</taxon>
        <taxon>Actinomycetota</taxon>
        <taxon>Actinomycetes</taxon>
        <taxon>Kitasatosporales</taxon>
        <taxon>Streptomycetaceae</taxon>
        <taxon>Streptomyces</taxon>
    </lineage>
</organism>